<dbReference type="SMART" id="SM00347">
    <property type="entry name" value="HTH_MARR"/>
    <property type="match status" value="1"/>
</dbReference>
<keyword evidence="3" id="KW-0805">Transcription regulation</keyword>
<dbReference type="Gene3D" id="1.10.10.10">
    <property type="entry name" value="Winged helix-like DNA-binding domain superfamily/Winged helix DNA-binding domain"/>
    <property type="match status" value="1"/>
</dbReference>
<dbReference type="EMBL" id="JBHSKG010000023">
    <property type="protein sequence ID" value="MFC5142337.1"/>
    <property type="molecule type" value="Genomic_DNA"/>
</dbReference>
<gene>
    <name evidence="7" type="ORF">ACFPK1_29205</name>
</gene>
<dbReference type="PROSITE" id="PS50995">
    <property type="entry name" value="HTH_MARR_2"/>
    <property type="match status" value="1"/>
</dbReference>
<dbReference type="InterPro" id="IPR055166">
    <property type="entry name" value="Transc_reg_Sar_Rot_HTH"/>
</dbReference>
<evidence type="ECO:0000256" key="4">
    <source>
        <dbReference type="ARBA" id="ARBA00023125"/>
    </source>
</evidence>
<dbReference type="SUPFAM" id="SSF46785">
    <property type="entry name" value="Winged helix' DNA-binding domain"/>
    <property type="match status" value="1"/>
</dbReference>
<proteinExistence type="predicted"/>
<dbReference type="PANTHER" id="PTHR33164:SF5">
    <property type="entry name" value="ORGANIC HYDROPEROXIDE RESISTANCE TRANSCRIPTIONAL REGULATOR"/>
    <property type="match status" value="1"/>
</dbReference>
<evidence type="ECO:0000256" key="5">
    <source>
        <dbReference type="ARBA" id="ARBA00023163"/>
    </source>
</evidence>
<keyword evidence="8" id="KW-1185">Reference proteome</keyword>
<sequence>MSTDEGARDDLLLSEQACFALYSASRAVTDVYRPLLAELGLTYPQYLVLLTLWESEPRTVRDVGAALALDYGTVSPLLKRLEGTGFVERRREARDERTVTVHLTDAGRALRDRVAHVPATIGCALGLDDRARHELIVLLRTLTASTIAFRGVDGESSAS</sequence>
<evidence type="ECO:0000259" key="6">
    <source>
        <dbReference type="PROSITE" id="PS50995"/>
    </source>
</evidence>
<evidence type="ECO:0000313" key="8">
    <source>
        <dbReference type="Proteomes" id="UP001596175"/>
    </source>
</evidence>
<dbReference type="Pfam" id="PF22381">
    <property type="entry name" value="Staph_reg_Sar_Rot"/>
    <property type="match status" value="1"/>
</dbReference>
<keyword evidence="5" id="KW-0804">Transcription</keyword>
<feature type="domain" description="HTH marR-type" evidence="6">
    <location>
        <begin position="14"/>
        <end position="144"/>
    </location>
</feature>
<evidence type="ECO:0000256" key="3">
    <source>
        <dbReference type="ARBA" id="ARBA00023015"/>
    </source>
</evidence>
<dbReference type="InterPro" id="IPR039422">
    <property type="entry name" value="MarR/SlyA-like"/>
</dbReference>
<dbReference type="PANTHER" id="PTHR33164">
    <property type="entry name" value="TRANSCRIPTIONAL REGULATOR, MARR FAMILY"/>
    <property type="match status" value="1"/>
</dbReference>
<keyword evidence="2" id="KW-0963">Cytoplasm</keyword>
<dbReference type="RefSeq" id="WP_378024460.1">
    <property type="nucleotide sequence ID" value="NZ_JBHSKG010000023.1"/>
</dbReference>
<dbReference type="InterPro" id="IPR036390">
    <property type="entry name" value="WH_DNA-bd_sf"/>
</dbReference>
<dbReference type="InterPro" id="IPR036388">
    <property type="entry name" value="WH-like_DNA-bd_sf"/>
</dbReference>
<name>A0ABV9ZQ38_9PSEU</name>
<dbReference type="InterPro" id="IPR000835">
    <property type="entry name" value="HTH_MarR-typ"/>
</dbReference>
<evidence type="ECO:0000256" key="2">
    <source>
        <dbReference type="ARBA" id="ARBA00022490"/>
    </source>
</evidence>
<reference evidence="8" key="1">
    <citation type="journal article" date="2019" name="Int. J. Syst. Evol. Microbiol.">
        <title>The Global Catalogue of Microorganisms (GCM) 10K type strain sequencing project: providing services to taxonomists for standard genome sequencing and annotation.</title>
        <authorList>
            <consortium name="The Broad Institute Genomics Platform"/>
            <consortium name="The Broad Institute Genome Sequencing Center for Infectious Disease"/>
            <person name="Wu L."/>
            <person name="Ma J."/>
        </authorList>
    </citation>
    <scope>NUCLEOTIDE SEQUENCE [LARGE SCALE GENOMIC DNA]</scope>
    <source>
        <strain evidence="8">XZYJ18</strain>
    </source>
</reference>
<accession>A0ABV9ZQ38</accession>
<evidence type="ECO:0000256" key="1">
    <source>
        <dbReference type="ARBA" id="ARBA00004496"/>
    </source>
</evidence>
<keyword evidence="4" id="KW-0238">DNA-binding</keyword>
<comment type="subcellular location">
    <subcellularLocation>
        <location evidence="1">Cytoplasm</location>
    </subcellularLocation>
</comment>
<evidence type="ECO:0000313" key="7">
    <source>
        <dbReference type="EMBL" id="MFC5142337.1"/>
    </source>
</evidence>
<organism evidence="7 8">
    <name type="scientific">Actinomycetospora rhizophila</name>
    <dbReference type="NCBI Taxonomy" id="1416876"/>
    <lineage>
        <taxon>Bacteria</taxon>
        <taxon>Bacillati</taxon>
        <taxon>Actinomycetota</taxon>
        <taxon>Actinomycetes</taxon>
        <taxon>Pseudonocardiales</taxon>
        <taxon>Pseudonocardiaceae</taxon>
        <taxon>Actinomycetospora</taxon>
    </lineage>
</organism>
<comment type="caution">
    <text evidence="7">The sequence shown here is derived from an EMBL/GenBank/DDBJ whole genome shotgun (WGS) entry which is preliminary data.</text>
</comment>
<protein>
    <submittedName>
        <fullName evidence="7">MarR family winged helix-turn-helix transcriptional regulator</fullName>
    </submittedName>
</protein>
<dbReference type="Proteomes" id="UP001596175">
    <property type="component" value="Unassembled WGS sequence"/>
</dbReference>